<feature type="coiled-coil region" evidence="11">
    <location>
        <begin position="146"/>
        <end position="173"/>
    </location>
</feature>
<keyword evidence="4 9" id="KW-0863">Zinc-finger</keyword>
<evidence type="ECO:0000256" key="3">
    <source>
        <dbReference type="ARBA" id="ARBA00022737"/>
    </source>
</evidence>
<feature type="binding site" evidence="10">
    <location>
        <position position="96"/>
    </location>
    <ligand>
        <name>Zn(2+)</name>
        <dbReference type="ChEBI" id="CHEBI:29105"/>
    </ligand>
</feature>
<feature type="domain" description="C2H2-type" evidence="12">
    <location>
        <begin position="640"/>
        <end position="667"/>
    </location>
</feature>
<dbReference type="EMBL" id="CAJHNJ030000149">
    <property type="protein sequence ID" value="CAG9136596.1"/>
    <property type="molecule type" value="Genomic_DNA"/>
</dbReference>
<feature type="domain" description="C2H2-type" evidence="12">
    <location>
        <begin position="425"/>
        <end position="452"/>
    </location>
</feature>
<evidence type="ECO:0000256" key="6">
    <source>
        <dbReference type="ARBA" id="ARBA00023015"/>
    </source>
</evidence>
<feature type="binding site" evidence="10">
    <location>
        <position position="55"/>
    </location>
    <ligand>
        <name>Zn(2+)</name>
        <dbReference type="ChEBI" id="CHEBI:29105"/>
    </ligand>
</feature>
<dbReference type="Gene3D" id="3.40.1800.20">
    <property type="match status" value="1"/>
</dbReference>
<feature type="domain" description="C2H2-type" evidence="12">
    <location>
        <begin position="234"/>
        <end position="257"/>
    </location>
</feature>
<feature type="domain" description="C2H2-type" evidence="12">
    <location>
        <begin position="317"/>
        <end position="344"/>
    </location>
</feature>
<accession>A0A8S4G7H5</accession>
<keyword evidence="11" id="KW-0175">Coiled coil</keyword>
<keyword evidence="5 10" id="KW-0862">Zinc</keyword>
<dbReference type="PANTHER" id="PTHR47772">
    <property type="entry name" value="ZINC FINGER PROTEIN 200"/>
    <property type="match status" value="1"/>
</dbReference>
<dbReference type="SMART" id="SM00355">
    <property type="entry name" value="ZnF_C2H2"/>
    <property type="match status" value="16"/>
</dbReference>
<feature type="domain" description="ZAD" evidence="13">
    <location>
        <begin position="50"/>
        <end position="123"/>
    </location>
</feature>
<evidence type="ECO:0000256" key="9">
    <source>
        <dbReference type="PROSITE-ProRule" id="PRU00042"/>
    </source>
</evidence>
<feature type="domain" description="C2H2-type" evidence="12">
    <location>
        <begin position="510"/>
        <end position="537"/>
    </location>
</feature>
<dbReference type="PROSITE" id="PS50157">
    <property type="entry name" value="ZINC_FINGER_C2H2_2"/>
    <property type="match status" value="15"/>
</dbReference>
<dbReference type="GO" id="GO:0008270">
    <property type="term" value="F:zinc ion binding"/>
    <property type="evidence" value="ECO:0007669"/>
    <property type="project" value="UniProtKB-UniRule"/>
</dbReference>
<protein>
    <submittedName>
        <fullName evidence="14">(diamondback moth) hypothetical protein</fullName>
    </submittedName>
</protein>
<comment type="caution">
    <text evidence="14">The sequence shown here is derived from an EMBL/GenBank/DDBJ whole genome shotgun (WGS) entry which is preliminary data.</text>
</comment>
<dbReference type="InterPro" id="IPR012934">
    <property type="entry name" value="Znf_AD"/>
</dbReference>
<gene>
    <name evidence="14" type="ORF">PLXY2_LOCUS14842</name>
</gene>
<feature type="domain" description="C2H2-type" evidence="12">
    <location>
        <begin position="667"/>
        <end position="695"/>
    </location>
</feature>
<evidence type="ECO:0000256" key="4">
    <source>
        <dbReference type="ARBA" id="ARBA00022771"/>
    </source>
</evidence>
<evidence type="ECO:0000256" key="7">
    <source>
        <dbReference type="ARBA" id="ARBA00023163"/>
    </source>
</evidence>
<reference evidence="14" key="1">
    <citation type="submission" date="2020-11" db="EMBL/GenBank/DDBJ databases">
        <authorList>
            <person name="Whiteford S."/>
        </authorList>
    </citation>
    <scope>NUCLEOTIDE SEQUENCE</scope>
</reference>
<dbReference type="GO" id="GO:0006355">
    <property type="term" value="P:regulation of DNA-templated transcription"/>
    <property type="evidence" value="ECO:0007669"/>
    <property type="project" value="UniProtKB-ARBA"/>
</dbReference>
<organism evidence="14 15">
    <name type="scientific">Plutella xylostella</name>
    <name type="common">Diamondback moth</name>
    <name type="synonym">Plutella maculipennis</name>
    <dbReference type="NCBI Taxonomy" id="51655"/>
    <lineage>
        <taxon>Eukaryota</taxon>
        <taxon>Metazoa</taxon>
        <taxon>Ecdysozoa</taxon>
        <taxon>Arthropoda</taxon>
        <taxon>Hexapoda</taxon>
        <taxon>Insecta</taxon>
        <taxon>Pterygota</taxon>
        <taxon>Neoptera</taxon>
        <taxon>Endopterygota</taxon>
        <taxon>Lepidoptera</taxon>
        <taxon>Glossata</taxon>
        <taxon>Ditrysia</taxon>
        <taxon>Yponomeutoidea</taxon>
        <taxon>Plutellidae</taxon>
        <taxon>Plutella</taxon>
    </lineage>
</organism>
<feature type="domain" description="C2H2-type" evidence="12">
    <location>
        <begin position="344"/>
        <end position="371"/>
    </location>
</feature>
<keyword evidence="6" id="KW-0805">Transcription regulation</keyword>
<dbReference type="FunFam" id="3.30.160.60:FF:002343">
    <property type="entry name" value="Zinc finger protein 33A"/>
    <property type="match status" value="1"/>
</dbReference>
<dbReference type="GO" id="GO:0005634">
    <property type="term" value="C:nucleus"/>
    <property type="evidence" value="ECO:0007669"/>
    <property type="project" value="UniProtKB-SubCell"/>
</dbReference>
<feature type="domain" description="C2H2-type" evidence="12">
    <location>
        <begin position="398"/>
        <end position="425"/>
    </location>
</feature>
<feature type="binding site" evidence="10">
    <location>
        <position position="99"/>
    </location>
    <ligand>
        <name>Zn(2+)</name>
        <dbReference type="ChEBI" id="CHEBI:29105"/>
    </ligand>
</feature>
<dbReference type="FunFam" id="3.30.160.60:FF:000100">
    <property type="entry name" value="Zinc finger 45-like"/>
    <property type="match status" value="8"/>
</dbReference>
<evidence type="ECO:0000256" key="10">
    <source>
        <dbReference type="PROSITE-ProRule" id="PRU01263"/>
    </source>
</evidence>
<feature type="domain" description="C2H2-type" evidence="12">
    <location>
        <begin position="262"/>
        <end position="289"/>
    </location>
</feature>
<evidence type="ECO:0000256" key="5">
    <source>
        <dbReference type="ARBA" id="ARBA00022833"/>
    </source>
</evidence>
<dbReference type="InterPro" id="IPR050636">
    <property type="entry name" value="C2H2-ZF_domain-containing"/>
</dbReference>
<dbReference type="InterPro" id="IPR013087">
    <property type="entry name" value="Znf_C2H2_type"/>
</dbReference>
<dbReference type="Pfam" id="PF00096">
    <property type="entry name" value="zf-C2H2"/>
    <property type="match status" value="12"/>
</dbReference>
<dbReference type="InterPro" id="IPR036236">
    <property type="entry name" value="Znf_C2H2_sf"/>
</dbReference>
<evidence type="ECO:0000256" key="1">
    <source>
        <dbReference type="ARBA" id="ARBA00004123"/>
    </source>
</evidence>
<feature type="domain" description="C2H2-type" evidence="12">
    <location>
        <begin position="483"/>
        <end position="510"/>
    </location>
</feature>
<sequence>MATYLTKNMLDKFTKRRFPCKQEDDKSCGSSDQWYKVFNESNKQNISSDMICRVCARSGCTPLIDKLTEEYDIISAIRSITNVSITVDDSLPKYICTECLDTLKMALAFKKNCEASDRRFRKILNPLGDPSLHSYPYSKHDFHLILHQMKLQRMKIEEEKEKQRQSLEKAKKKNLPKEKTFHCSPCDMTFPDKEQLKAHRRDRQCMRRACDICGQLVLSMAQHRRHTHKDHTPHKCATCGKEFPIIARLKTHMLVHTDTFNFFCDMCPYKCKHKYYLVMHMRTHTGEKPYKCTHCGATFVNPSNLNKHKLTHREKQFKCTHCGATFVNPSNLNKHKLTHREKQFKCTHCGATFVNPSNLNKHKLTHREKQFKCTHCGATFVNPSNLNKHKLTHREKQFKCTHCGATFVNPSNLNKHKLTHREKQFKCTHCGATFVNPSNLNKHKLTHREKQFKQPQQAQAHAPREAVQGIYSSCIETMCLCTYKCTHCGATFVNPSNLNKHKLTHREKQFKCTHCGATFVNPSNLNKHKLTHREKQFKAQATVQVHALRRHLRQPQQPQQAQAHAPREAVQGIYSSCIETMYLCTYKCTHCGATFVNPSNLNKHKLTHREKQFKCTHCGATFVNPSNLNKHKLTHREKQFKCTHCGATFVNPSNLNKHKLTHREKQFKCALCDKAFRTSAALREHHEAAHMKIKHSCHYCGRDFCYNEHGPLQHIPRGATTADETSATSEHGPLQYIDFCYKSDLRKHEIKTHNRAKRDYIGGEPSYKQFYVLLEPKSRHQVVVAALLGPKGCHQVTEDALLEPKSNHRIAMMALLELKSCHQVEVVAPHCHPR</sequence>
<feature type="domain" description="C2H2-type" evidence="12">
    <location>
        <begin position="586"/>
        <end position="613"/>
    </location>
</feature>
<feature type="binding site" evidence="10">
    <location>
        <position position="52"/>
    </location>
    <ligand>
        <name>Zn(2+)</name>
        <dbReference type="ChEBI" id="CHEBI:29105"/>
    </ligand>
</feature>
<evidence type="ECO:0000259" key="13">
    <source>
        <dbReference type="PROSITE" id="PS51915"/>
    </source>
</evidence>
<dbReference type="Pfam" id="PF07776">
    <property type="entry name" value="zf-AD"/>
    <property type="match status" value="1"/>
</dbReference>
<name>A0A8S4G7H5_PLUXY</name>
<dbReference type="SMART" id="SM00868">
    <property type="entry name" value="zf-AD"/>
    <property type="match status" value="1"/>
</dbReference>
<evidence type="ECO:0000313" key="14">
    <source>
        <dbReference type="EMBL" id="CAG9136596.1"/>
    </source>
</evidence>
<keyword evidence="2 10" id="KW-0479">Metal-binding</keyword>
<dbReference type="PANTHER" id="PTHR47772:SF4">
    <property type="entry name" value="ZFP64 ZINC FINGER PROTEIN"/>
    <property type="match status" value="1"/>
</dbReference>
<proteinExistence type="predicted"/>
<feature type="domain" description="C2H2-type" evidence="12">
    <location>
        <begin position="371"/>
        <end position="398"/>
    </location>
</feature>
<feature type="domain" description="C2H2-type" evidence="12">
    <location>
        <begin position="290"/>
        <end position="317"/>
    </location>
</feature>
<evidence type="ECO:0000256" key="11">
    <source>
        <dbReference type="SAM" id="Coils"/>
    </source>
</evidence>
<dbReference type="AlphaFoldDB" id="A0A8S4G7H5"/>
<evidence type="ECO:0000256" key="8">
    <source>
        <dbReference type="ARBA" id="ARBA00023242"/>
    </source>
</evidence>
<comment type="subcellular location">
    <subcellularLocation>
        <location evidence="1">Nucleus</location>
    </subcellularLocation>
</comment>
<evidence type="ECO:0000313" key="15">
    <source>
        <dbReference type="Proteomes" id="UP000653454"/>
    </source>
</evidence>
<evidence type="ECO:0000259" key="12">
    <source>
        <dbReference type="PROSITE" id="PS50157"/>
    </source>
</evidence>
<dbReference type="Gene3D" id="3.30.160.60">
    <property type="entry name" value="Classic Zinc Finger"/>
    <property type="match status" value="14"/>
</dbReference>
<dbReference type="SUPFAM" id="SSF57667">
    <property type="entry name" value="beta-beta-alpha zinc fingers"/>
    <property type="match status" value="9"/>
</dbReference>
<dbReference type="SUPFAM" id="SSF57716">
    <property type="entry name" value="Glucocorticoid receptor-like (DNA-binding domain)"/>
    <property type="match status" value="1"/>
</dbReference>
<dbReference type="PROSITE" id="PS00028">
    <property type="entry name" value="ZINC_FINGER_C2H2_1"/>
    <property type="match status" value="14"/>
</dbReference>
<feature type="domain" description="C2H2-type" evidence="12">
    <location>
        <begin position="613"/>
        <end position="640"/>
    </location>
</feature>
<evidence type="ECO:0000256" key="2">
    <source>
        <dbReference type="ARBA" id="ARBA00022723"/>
    </source>
</evidence>
<keyword evidence="7" id="KW-0804">Transcription</keyword>
<keyword evidence="15" id="KW-1185">Reference proteome</keyword>
<dbReference type="Proteomes" id="UP000653454">
    <property type="component" value="Unassembled WGS sequence"/>
</dbReference>
<keyword evidence="8" id="KW-0539">Nucleus</keyword>
<feature type="domain" description="C2H2-type" evidence="12">
    <location>
        <begin position="181"/>
        <end position="209"/>
    </location>
</feature>
<keyword evidence="3" id="KW-0677">Repeat</keyword>
<dbReference type="PROSITE" id="PS51915">
    <property type="entry name" value="ZAD"/>
    <property type="match status" value="1"/>
</dbReference>